<dbReference type="Proteomes" id="UP000324897">
    <property type="component" value="Chromosome 2"/>
</dbReference>
<accession>A0A5J9UP36</accession>
<dbReference type="AlphaFoldDB" id="A0A5J9UP36"/>
<evidence type="ECO:0000313" key="3">
    <source>
        <dbReference type="Proteomes" id="UP000324897"/>
    </source>
</evidence>
<gene>
    <name evidence="2" type="ORF">EJB05_27818</name>
</gene>
<reference evidence="2 3" key="1">
    <citation type="journal article" date="2019" name="Sci. Rep.">
        <title>A high-quality genome of Eragrostis curvula grass provides insights into Poaceae evolution and supports new strategies to enhance forage quality.</title>
        <authorList>
            <person name="Carballo J."/>
            <person name="Santos B.A.C.M."/>
            <person name="Zappacosta D."/>
            <person name="Garbus I."/>
            <person name="Selva J.P."/>
            <person name="Gallo C.A."/>
            <person name="Diaz A."/>
            <person name="Albertini E."/>
            <person name="Caccamo M."/>
            <person name="Echenique V."/>
        </authorList>
    </citation>
    <scope>NUCLEOTIDE SEQUENCE [LARGE SCALE GENOMIC DNA]</scope>
    <source>
        <strain evidence="3">cv. Victoria</strain>
        <tissue evidence="2">Leaf</tissue>
    </source>
</reference>
<comment type="caution">
    <text evidence="2">The sequence shown here is derived from an EMBL/GenBank/DDBJ whole genome shotgun (WGS) entry which is preliminary data.</text>
</comment>
<keyword evidence="1" id="KW-0732">Signal</keyword>
<feature type="non-terminal residue" evidence="2">
    <location>
        <position position="124"/>
    </location>
</feature>
<dbReference type="EMBL" id="RWGY01000013">
    <property type="protein sequence ID" value="TVU25326.1"/>
    <property type="molecule type" value="Genomic_DNA"/>
</dbReference>
<sequence length="124" mass="14164">IACAIVIVFPVAILTFVRPKHENEARPRTRAEDYMTLPPWIPFLFTLAYRRHHDADWIAGVKITSPNRCVPPHEDRSTARRAFLCDVAVLLDLSVADSREHRKARKSAAERLTSDFLGVYIEIP</sequence>
<protein>
    <submittedName>
        <fullName evidence="2">Uncharacterized protein</fullName>
    </submittedName>
</protein>
<evidence type="ECO:0000313" key="2">
    <source>
        <dbReference type="EMBL" id="TVU25326.1"/>
    </source>
</evidence>
<evidence type="ECO:0000256" key="1">
    <source>
        <dbReference type="SAM" id="SignalP"/>
    </source>
</evidence>
<dbReference type="Gramene" id="TVU25326">
    <property type="protein sequence ID" value="TVU25326"/>
    <property type="gene ID" value="EJB05_27818"/>
</dbReference>
<feature type="chain" id="PRO_5023882419" evidence="1">
    <location>
        <begin position="20"/>
        <end position="124"/>
    </location>
</feature>
<feature type="non-terminal residue" evidence="2">
    <location>
        <position position="1"/>
    </location>
</feature>
<keyword evidence="3" id="KW-1185">Reference proteome</keyword>
<organism evidence="2 3">
    <name type="scientific">Eragrostis curvula</name>
    <name type="common">weeping love grass</name>
    <dbReference type="NCBI Taxonomy" id="38414"/>
    <lineage>
        <taxon>Eukaryota</taxon>
        <taxon>Viridiplantae</taxon>
        <taxon>Streptophyta</taxon>
        <taxon>Embryophyta</taxon>
        <taxon>Tracheophyta</taxon>
        <taxon>Spermatophyta</taxon>
        <taxon>Magnoliopsida</taxon>
        <taxon>Liliopsida</taxon>
        <taxon>Poales</taxon>
        <taxon>Poaceae</taxon>
        <taxon>PACMAD clade</taxon>
        <taxon>Chloridoideae</taxon>
        <taxon>Eragrostideae</taxon>
        <taxon>Eragrostidinae</taxon>
        <taxon>Eragrostis</taxon>
    </lineage>
</organism>
<feature type="signal peptide" evidence="1">
    <location>
        <begin position="1"/>
        <end position="19"/>
    </location>
</feature>
<proteinExistence type="predicted"/>
<name>A0A5J9UP36_9POAL</name>